<dbReference type="InterPro" id="IPR013221">
    <property type="entry name" value="Mur_ligase_cen"/>
</dbReference>
<dbReference type="EMBL" id="LSRS01000009">
    <property type="protein sequence ID" value="KAF1083826.1"/>
    <property type="molecule type" value="Genomic_DNA"/>
</dbReference>
<evidence type="ECO:0000256" key="1">
    <source>
        <dbReference type="ARBA" id="ARBA00022598"/>
    </source>
</evidence>
<keyword evidence="2" id="KW-0547">Nucleotide-binding</keyword>
<feature type="domain" description="Mur ligase central" evidence="5">
    <location>
        <begin position="109"/>
        <end position="296"/>
    </location>
</feature>
<dbReference type="Gene3D" id="3.40.1190.10">
    <property type="entry name" value="Mur-like, catalytic domain"/>
    <property type="match status" value="1"/>
</dbReference>
<dbReference type="InterPro" id="IPR036565">
    <property type="entry name" value="Mur-like_cat_sf"/>
</dbReference>
<dbReference type="Pfam" id="PF02875">
    <property type="entry name" value="Mur_ligase_C"/>
    <property type="match status" value="1"/>
</dbReference>
<dbReference type="Proteomes" id="UP000798488">
    <property type="component" value="Unassembled WGS sequence"/>
</dbReference>
<keyword evidence="7" id="KW-1185">Reference proteome</keyword>
<protein>
    <submittedName>
        <fullName evidence="6">UDP-N-acetylmuramoyl-tripeptide--D-alanyl-D-alanine ligase</fullName>
        <ecNumber evidence="6">6.3.2.10</ecNumber>
    </submittedName>
</protein>
<organism evidence="6 7">
    <name type="scientific">Sporotomaculum syntrophicum</name>
    <dbReference type="NCBI Taxonomy" id="182264"/>
    <lineage>
        <taxon>Bacteria</taxon>
        <taxon>Bacillati</taxon>
        <taxon>Bacillota</taxon>
        <taxon>Clostridia</taxon>
        <taxon>Eubacteriales</taxon>
        <taxon>Desulfallaceae</taxon>
        <taxon>Sporotomaculum</taxon>
    </lineage>
</organism>
<accession>A0A9D2WN56</accession>
<dbReference type="GO" id="GO:0005524">
    <property type="term" value="F:ATP binding"/>
    <property type="evidence" value="ECO:0007669"/>
    <property type="project" value="UniProtKB-KW"/>
</dbReference>
<dbReference type="PANTHER" id="PTHR43024">
    <property type="entry name" value="UDP-N-ACETYLMURAMOYL-TRIPEPTIDE--D-ALANYL-D-ALANINE LIGASE"/>
    <property type="match status" value="1"/>
</dbReference>
<dbReference type="GO" id="GO:0047480">
    <property type="term" value="F:UDP-N-acetylmuramoyl-tripeptide-D-alanyl-D-alanine ligase activity"/>
    <property type="evidence" value="ECO:0007669"/>
    <property type="project" value="UniProtKB-EC"/>
</dbReference>
<dbReference type="Gene3D" id="3.90.190.20">
    <property type="entry name" value="Mur ligase, C-terminal domain"/>
    <property type="match status" value="1"/>
</dbReference>
<dbReference type="SUPFAM" id="SSF53623">
    <property type="entry name" value="MurD-like peptide ligases, catalytic domain"/>
    <property type="match status" value="1"/>
</dbReference>
<evidence type="ECO:0000256" key="2">
    <source>
        <dbReference type="ARBA" id="ARBA00022741"/>
    </source>
</evidence>
<dbReference type="EC" id="6.3.2.10" evidence="6"/>
<sequence length="475" mass="53310">MIPHTVEQVLTITKGKLIQGNGNNVLYDAAYRFERLTQKNTVLFLRMQRSIDWKRLLEFTPLTFVTNNIFPELQAFQDCPIIQVNNIDLAYWSFVDYYRNLFDIPFIAVTGTCGKTSTKELIKHILEQDRKVQATRGSANSRLQDLPYLLGIDKTTKAAVIETAVGRPGDLAEHCRYFKPSIGIITNIGVYHLDECKTVEAYINAKAEMLDGLDNKGTLILNADDENTKTIKLESFKGKIVYIGLNTTADYLASQIEFAQNGMKFILNYRGKKYPVFVPGYGEHQVYNALTAIAAVHEVGVEIEEATKRLRSYKNFPRYMEVFTGIKGSTLIDDTFLTNPTSIKAALKLLDSLARGKKKIAVLGEVNRLGEHKVKYHQIIGEMVAENSVDVLFTIGRTAAEIGRAAIRKGYRGQVESFETMAGVHHKLTTIIDEKSIVLVKGYAYDKAMVALAQKLKAGYTTCVSDLMMPTKMLE</sequence>
<gene>
    <name evidence="6" type="primary">murF_4</name>
    <name evidence="6" type="ORF">SPSYN_02982</name>
</gene>
<dbReference type="AlphaFoldDB" id="A0A9D2WN56"/>
<dbReference type="OrthoDB" id="9801978at2"/>
<evidence type="ECO:0000259" key="5">
    <source>
        <dbReference type="Pfam" id="PF08245"/>
    </source>
</evidence>
<dbReference type="InterPro" id="IPR036615">
    <property type="entry name" value="Mur_ligase_C_dom_sf"/>
</dbReference>
<comment type="caution">
    <text evidence="6">The sequence shown here is derived from an EMBL/GenBank/DDBJ whole genome shotgun (WGS) entry which is preliminary data.</text>
</comment>
<keyword evidence="3" id="KW-0067">ATP-binding</keyword>
<name>A0A9D2WN56_9FIRM</name>
<evidence type="ECO:0000256" key="3">
    <source>
        <dbReference type="ARBA" id="ARBA00022840"/>
    </source>
</evidence>
<reference evidence="6" key="1">
    <citation type="submission" date="2016-02" db="EMBL/GenBank/DDBJ databases">
        <title>Draft Genome Sequence of Sporotomaculum syntrophicum Strain FB, a Syntrophic Benzoate Degrader.</title>
        <authorList>
            <person name="Nobu M.K."/>
            <person name="Narihiro T."/>
            <person name="Qiu Y.-L."/>
            <person name="Ohashi A."/>
            <person name="Liu W.-T."/>
            <person name="Yuji S."/>
        </authorList>
    </citation>
    <scope>NUCLEOTIDE SEQUENCE</scope>
    <source>
        <strain evidence="6">FB</strain>
    </source>
</reference>
<evidence type="ECO:0000313" key="7">
    <source>
        <dbReference type="Proteomes" id="UP000798488"/>
    </source>
</evidence>
<dbReference type="InterPro" id="IPR051046">
    <property type="entry name" value="MurCDEF_CellWall_CoF430Synth"/>
</dbReference>
<dbReference type="InterPro" id="IPR004101">
    <property type="entry name" value="Mur_ligase_C"/>
</dbReference>
<evidence type="ECO:0000259" key="4">
    <source>
        <dbReference type="Pfam" id="PF02875"/>
    </source>
</evidence>
<keyword evidence="1 6" id="KW-0436">Ligase</keyword>
<dbReference type="SUPFAM" id="SSF53244">
    <property type="entry name" value="MurD-like peptide ligases, peptide-binding domain"/>
    <property type="match status" value="1"/>
</dbReference>
<dbReference type="Pfam" id="PF08245">
    <property type="entry name" value="Mur_ligase_M"/>
    <property type="match status" value="1"/>
</dbReference>
<proteinExistence type="predicted"/>
<evidence type="ECO:0000313" key="6">
    <source>
        <dbReference type="EMBL" id="KAF1083826.1"/>
    </source>
</evidence>
<dbReference type="RefSeq" id="WP_161823250.1">
    <property type="nucleotide sequence ID" value="NZ_LSRS01000009.1"/>
</dbReference>
<dbReference type="PANTHER" id="PTHR43024:SF1">
    <property type="entry name" value="UDP-N-ACETYLMURAMOYL-TRIPEPTIDE--D-ALANYL-D-ALANINE LIGASE"/>
    <property type="match status" value="1"/>
</dbReference>
<feature type="domain" description="Mur ligase C-terminal" evidence="4">
    <location>
        <begin position="320"/>
        <end position="442"/>
    </location>
</feature>